<name>A0A953HQU9_9BACT</name>
<comment type="similarity">
    <text evidence="1">Belongs to the HypE family.</text>
</comment>
<evidence type="ECO:0000313" key="4">
    <source>
        <dbReference type="EMBL" id="MBY5959584.1"/>
    </source>
</evidence>
<evidence type="ECO:0008006" key="6">
    <source>
        <dbReference type="Google" id="ProtNLM"/>
    </source>
</evidence>
<dbReference type="EMBL" id="JAHVHU010000016">
    <property type="protein sequence ID" value="MBY5959584.1"/>
    <property type="molecule type" value="Genomic_DNA"/>
</dbReference>
<keyword evidence="5" id="KW-1185">Reference proteome</keyword>
<dbReference type="PANTHER" id="PTHR30303">
    <property type="entry name" value="HYDROGENASE ISOENZYMES FORMATION PROTEIN HYPE"/>
    <property type="match status" value="1"/>
</dbReference>
<proteinExistence type="inferred from homology"/>
<reference evidence="4" key="1">
    <citation type="submission" date="2021-06" db="EMBL/GenBank/DDBJ databases">
        <title>44 bacteria genomes isolated from Dapeng, Shenzhen.</title>
        <authorList>
            <person name="Zheng W."/>
            <person name="Yu S."/>
            <person name="Huang Y."/>
        </authorList>
    </citation>
    <scope>NUCLEOTIDE SEQUENCE</scope>
    <source>
        <strain evidence="4">DP5N28-2</strain>
    </source>
</reference>
<dbReference type="Gene3D" id="3.90.650.10">
    <property type="entry name" value="PurM-like C-terminal domain"/>
    <property type="match status" value="1"/>
</dbReference>
<dbReference type="InterPro" id="IPR010918">
    <property type="entry name" value="PurM-like_C_dom"/>
</dbReference>
<evidence type="ECO:0000313" key="5">
    <source>
        <dbReference type="Proteomes" id="UP000753961"/>
    </source>
</evidence>
<protein>
    <recommendedName>
        <fullName evidence="6">Hydrogenase maturation factor</fullName>
    </recommendedName>
</protein>
<dbReference type="PANTHER" id="PTHR30303:SF4">
    <property type="entry name" value="HYDROGENASE EXPRESSION_FORMATION PROTEIN HYPE"/>
    <property type="match status" value="1"/>
</dbReference>
<accession>A0A953HQU9</accession>
<dbReference type="InterPro" id="IPR016188">
    <property type="entry name" value="PurM-like_N"/>
</dbReference>
<evidence type="ECO:0000256" key="1">
    <source>
        <dbReference type="ARBA" id="ARBA00006243"/>
    </source>
</evidence>
<evidence type="ECO:0000259" key="2">
    <source>
        <dbReference type="Pfam" id="PF00586"/>
    </source>
</evidence>
<dbReference type="SUPFAM" id="SSF55326">
    <property type="entry name" value="PurM N-terminal domain-like"/>
    <property type="match status" value="1"/>
</dbReference>
<dbReference type="Pfam" id="PF02769">
    <property type="entry name" value="AIRS_C"/>
    <property type="match status" value="1"/>
</dbReference>
<dbReference type="InterPro" id="IPR036921">
    <property type="entry name" value="PurM-like_N_sf"/>
</dbReference>
<dbReference type="Gene3D" id="3.30.1330.10">
    <property type="entry name" value="PurM-like, N-terminal domain"/>
    <property type="match status" value="1"/>
</dbReference>
<organism evidence="4 5">
    <name type="scientific">Membranihabitans marinus</name>
    <dbReference type="NCBI Taxonomy" id="1227546"/>
    <lineage>
        <taxon>Bacteria</taxon>
        <taxon>Pseudomonadati</taxon>
        <taxon>Bacteroidota</taxon>
        <taxon>Saprospiria</taxon>
        <taxon>Saprospirales</taxon>
        <taxon>Saprospiraceae</taxon>
        <taxon>Membranihabitans</taxon>
    </lineage>
</organism>
<sequence>MMEEQTGKIAPSFFDHYLHGKLGASRAEIRVGPQFGVDVSVINLPNGQSMAMASDPLSLIPTLGLRESAWLSVHLTANDIATTSHAPSYGQFVLNLPAGFSQTDFETYWDYIHQFCLEAGIAVTGGHTGFIEGQNSTIAGGATFVAIAPQGELLTSNGAENGNAILVTKGCAISSTAILAKSFPETVKNKAGLEHFHTACESFYDTSVLEDALVAADGPNHNGVTAMHDVTEGGVVGAIYEMAVASGHGAMIYSDELPVTETQQQVCRVFDLDPIYCIGAGALVITCKKAASDKIKFKLGSKGILCAEVGQITGKDEGIVISQEDKFFQLNYQEKDPYWAAFFKALKSGWK</sequence>
<dbReference type="InterPro" id="IPR011854">
    <property type="entry name" value="HypE"/>
</dbReference>
<feature type="domain" description="PurM-like C-terminal" evidence="3">
    <location>
        <begin position="161"/>
        <end position="320"/>
    </location>
</feature>
<dbReference type="Proteomes" id="UP000753961">
    <property type="component" value="Unassembled WGS sequence"/>
</dbReference>
<dbReference type="InterPro" id="IPR036676">
    <property type="entry name" value="PurM-like_C_sf"/>
</dbReference>
<dbReference type="GO" id="GO:0051604">
    <property type="term" value="P:protein maturation"/>
    <property type="evidence" value="ECO:0007669"/>
    <property type="project" value="TreeGrafter"/>
</dbReference>
<gene>
    <name evidence="4" type="ORF">KUV50_15635</name>
</gene>
<feature type="domain" description="PurM-like N-terminal" evidence="2">
    <location>
        <begin position="38"/>
        <end position="142"/>
    </location>
</feature>
<evidence type="ECO:0000259" key="3">
    <source>
        <dbReference type="Pfam" id="PF02769"/>
    </source>
</evidence>
<dbReference type="Pfam" id="PF00586">
    <property type="entry name" value="AIRS"/>
    <property type="match status" value="1"/>
</dbReference>
<dbReference type="PIRSF" id="PIRSF005644">
    <property type="entry name" value="Hdrgns_mtr_HypE"/>
    <property type="match status" value="1"/>
</dbReference>
<comment type="caution">
    <text evidence="4">The sequence shown here is derived from an EMBL/GenBank/DDBJ whole genome shotgun (WGS) entry which is preliminary data.</text>
</comment>
<dbReference type="SUPFAM" id="SSF56042">
    <property type="entry name" value="PurM C-terminal domain-like"/>
    <property type="match status" value="1"/>
</dbReference>
<dbReference type="AlphaFoldDB" id="A0A953HQU9"/>